<evidence type="ECO:0000256" key="2">
    <source>
        <dbReference type="ARBA" id="ARBA00022512"/>
    </source>
</evidence>
<dbReference type="AlphaFoldDB" id="A0A7L4ZEH1"/>
<dbReference type="InterPro" id="IPR051648">
    <property type="entry name" value="CWI-Assembly_Regulator"/>
</dbReference>
<feature type="domain" description="Receptor L-domain" evidence="6">
    <location>
        <begin position="507"/>
        <end position="594"/>
    </location>
</feature>
<name>A0A7L4ZEH1_9FLAO</name>
<keyword evidence="2" id="KW-0134">Cell wall</keyword>
<dbReference type="OrthoDB" id="973965at2"/>
<evidence type="ECO:0000313" key="7">
    <source>
        <dbReference type="EMBL" id="QHI35128.1"/>
    </source>
</evidence>
<comment type="subcellular location">
    <subcellularLocation>
        <location evidence="1">Secreted</location>
        <location evidence="1">Cell wall</location>
    </subcellularLocation>
</comment>
<dbReference type="PROSITE" id="PS51257">
    <property type="entry name" value="PROKAR_LIPOPROTEIN"/>
    <property type="match status" value="1"/>
</dbReference>
<evidence type="ECO:0000313" key="8">
    <source>
        <dbReference type="Proteomes" id="UP000464657"/>
    </source>
</evidence>
<organism evidence="7 8">
    <name type="scientific">Kordia antarctica</name>
    <dbReference type="NCBI Taxonomy" id="1218801"/>
    <lineage>
        <taxon>Bacteria</taxon>
        <taxon>Pseudomonadati</taxon>
        <taxon>Bacteroidota</taxon>
        <taxon>Flavobacteriia</taxon>
        <taxon>Flavobacteriales</taxon>
        <taxon>Flavobacteriaceae</taxon>
        <taxon>Kordia</taxon>
    </lineage>
</organism>
<dbReference type="InterPro" id="IPR036941">
    <property type="entry name" value="Rcpt_L-dom_sf"/>
</dbReference>
<evidence type="ECO:0000256" key="1">
    <source>
        <dbReference type="ARBA" id="ARBA00004191"/>
    </source>
</evidence>
<keyword evidence="4" id="KW-0732">Signal</keyword>
<proteinExistence type="predicted"/>
<reference evidence="7 8" key="1">
    <citation type="journal article" date="2013" name="Int. J. Syst. Evol. Microbiol.">
        <title>Kordia antarctica sp. nov., isolated from Antarctic seawater.</title>
        <authorList>
            <person name="Baek K."/>
            <person name="Choi A."/>
            <person name="Kang I."/>
            <person name="Lee K."/>
            <person name="Cho J.C."/>
        </authorList>
    </citation>
    <scope>NUCLEOTIDE SEQUENCE [LARGE SCALE GENOMIC DNA]</scope>
    <source>
        <strain evidence="7 8">IMCC3317</strain>
    </source>
</reference>
<dbReference type="Pfam" id="PF01030">
    <property type="entry name" value="Recep_L_domain"/>
    <property type="match status" value="1"/>
</dbReference>
<dbReference type="InterPro" id="IPR032675">
    <property type="entry name" value="LRR_dom_sf"/>
</dbReference>
<sequence>MRKYLFVFLVFVSVISCEKDDNFIEPTTPETVEQPTPEPEPIPISDEEFALENFGNMVTSNFIGRIIDEAGLGIENVSITIGNSIATTNYLGVFAIDGASVFDKFAYVKAEKDGYIAGSRTVVPIPNSTNDIQITLLTKNIIGSVTSGSASSISLSNGSEVTFQGEFVTETGTAYTGQVDVVMHYLQPNNSDTFSQMPGSLFGKREDGSAAMMETYGMLGINLFSPSGEQLNINEEFPATLTFPVDTSTPNAPTEMPLWYFDEEEGFWKEQGIATKVGNEYIAEVAHFSWWNCDAPIIPVTICFGIDAAVTLSNNKLEIIRNTTNQVIYSGYSNEVGQECGQFPKDEIVTIHIYSECSNTIIHTQQVGPFSSDNSFVLNVPNLPSELVQTTITGTLNNCDDNPITNGYVLLYKEADTNFLNVEMAVITDGTLSYSKTYCALDNMYQMIVFDLTNTEESAPIDLAFVTTTTDIGIVSTCNDSGGGTYVGDVQLLSQQEVDNFGLFGYTAIEGNLIINEYTSQITSLQSLSSLTTITGLVYIHDNEVLSSLTGLDNLTTISGNLQIDRNNSLTDLTGLTNLTTVSGYVFIDENSSLSDLTGLNNLTEVSDYFKIEDNASLTSLAGLENLTTVSGDLNIKYNPALINLTGLNNLTTVSSNLYIQYNDALTSLTGLESLTTVSGVFEVFRNSALTNLTTMGNLVTINNLSILDNDLLTNLSGLENLTTVSNILNIYSNDALTSLTGLNNLTTVSGDFIMKDNTLLLSLAPLGNLTTVSGYLEINGCTSIPDLTGMVSLTTLNGLRIIRNQLLTDLTGLENITSITGLSITYNYTLTSLTGLTNITSIGSLRLETNALTSLTGLENLTTFSSINIKNNDSLTNLTGLDNLTTISNLLIIEDNYSLTSLTGLENLTTVVNDIRIGHDGFISRPNPSLSNFCALTNLFTNGNYDANLVNIQDNAYNPSAQDIINGNCSQ</sequence>
<dbReference type="RefSeq" id="WP_160127894.1">
    <property type="nucleotide sequence ID" value="NZ_CP019288.1"/>
</dbReference>
<keyword evidence="8" id="KW-1185">Reference proteome</keyword>
<accession>A0A7L4ZEH1</accession>
<evidence type="ECO:0000256" key="3">
    <source>
        <dbReference type="ARBA" id="ARBA00022525"/>
    </source>
</evidence>
<dbReference type="SUPFAM" id="SSF52058">
    <property type="entry name" value="L domain-like"/>
    <property type="match status" value="5"/>
</dbReference>
<dbReference type="KEGG" id="kan:IMCC3317_04740"/>
<evidence type="ECO:0000256" key="5">
    <source>
        <dbReference type="ARBA" id="ARBA00023180"/>
    </source>
</evidence>
<evidence type="ECO:0000259" key="6">
    <source>
        <dbReference type="Pfam" id="PF01030"/>
    </source>
</evidence>
<dbReference type="GO" id="GO:0030313">
    <property type="term" value="C:cell envelope"/>
    <property type="evidence" value="ECO:0007669"/>
    <property type="project" value="UniProtKB-SubCell"/>
</dbReference>
<dbReference type="PANTHER" id="PTHR31018:SF3">
    <property type="entry name" value="RECEPTOR PROTEIN-TYROSINE KINASE"/>
    <property type="match status" value="1"/>
</dbReference>
<dbReference type="PANTHER" id="PTHR31018">
    <property type="entry name" value="SPORULATION-SPECIFIC PROTEIN-RELATED"/>
    <property type="match status" value="1"/>
</dbReference>
<dbReference type="EMBL" id="CP019288">
    <property type="protein sequence ID" value="QHI35128.1"/>
    <property type="molecule type" value="Genomic_DNA"/>
</dbReference>
<dbReference type="Gene3D" id="3.80.10.10">
    <property type="entry name" value="Ribonuclease Inhibitor"/>
    <property type="match status" value="1"/>
</dbReference>
<dbReference type="InterPro" id="IPR000494">
    <property type="entry name" value="Rcpt_L-dom"/>
</dbReference>
<keyword evidence="5" id="KW-0325">Glycoprotein</keyword>
<gene>
    <name evidence="7" type="primary">inlA_1</name>
    <name evidence="7" type="ORF">IMCC3317_04740</name>
</gene>
<evidence type="ECO:0000256" key="4">
    <source>
        <dbReference type="ARBA" id="ARBA00022729"/>
    </source>
</evidence>
<dbReference type="Proteomes" id="UP000464657">
    <property type="component" value="Chromosome"/>
</dbReference>
<keyword evidence="3" id="KW-0964">Secreted</keyword>
<dbReference type="Gene3D" id="3.80.20.20">
    <property type="entry name" value="Receptor L-domain"/>
    <property type="match status" value="3"/>
</dbReference>
<protein>
    <submittedName>
        <fullName evidence="7">Internalin-A</fullName>
    </submittedName>
</protein>